<proteinExistence type="predicted"/>
<dbReference type="SUPFAM" id="SSF52096">
    <property type="entry name" value="ClpP/crotonase"/>
    <property type="match status" value="1"/>
</dbReference>
<dbReference type="Pfam" id="PF03572">
    <property type="entry name" value="Peptidase_S41"/>
    <property type="match status" value="1"/>
</dbReference>
<evidence type="ECO:0000259" key="2">
    <source>
        <dbReference type="Pfam" id="PF03572"/>
    </source>
</evidence>
<evidence type="ECO:0000313" key="4">
    <source>
        <dbReference type="Proteomes" id="UP001199919"/>
    </source>
</evidence>
<evidence type="ECO:0000313" key="3">
    <source>
        <dbReference type="EMBL" id="MCD8742066.1"/>
    </source>
</evidence>
<feature type="region of interest" description="Disordered" evidence="1">
    <location>
        <begin position="23"/>
        <end position="42"/>
    </location>
</feature>
<dbReference type="InterPro" id="IPR029045">
    <property type="entry name" value="ClpP/crotonase-like_dom_sf"/>
</dbReference>
<organism evidence="3 4">
    <name type="scientific">Mucilaginibacter roseus</name>
    <dbReference type="NCBI Taxonomy" id="1528868"/>
    <lineage>
        <taxon>Bacteria</taxon>
        <taxon>Pseudomonadati</taxon>
        <taxon>Bacteroidota</taxon>
        <taxon>Sphingobacteriia</taxon>
        <taxon>Sphingobacteriales</taxon>
        <taxon>Sphingobacteriaceae</taxon>
        <taxon>Mucilaginibacter</taxon>
    </lineage>
</organism>
<feature type="domain" description="Tail specific protease" evidence="2">
    <location>
        <begin position="238"/>
        <end position="393"/>
    </location>
</feature>
<dbReference type="Gene3D" id="2.30.42.10">
    <property type="match status" value="1"/>
</dbReference>
<gene>
    <name evidence="3" type="ORF">LT679_15740</name>
</gene>
<dbReference type="PANTHER" id="PTHR32060">
    <property type="entry name" value="TAIL-SPECIFIC PROTEASE"/>
    <property type="match status" value="1"/>
</dbReference>
<accession>A0ABS8U8I6</accession>
<protein>
    <submittedName>
        <fullName evidence="3">S41 family peptidase</fullName>
    </submittedName>
</protein>
<dbReference type="RefSeq" id="WP_232178610.1">
    <property type="nucleotide sequence ID" value="NZ_JAJPWV010000005.1"/>
</dbReference>
<dbReference type="PROSITE" id="PS51257">
    <property type="entry name" value="PROKAR_LIPOPROTEIN"/>
    <property type="match status" value="1"/>
</dbReference>
<dbReference type="Gene3D" id="3.90.226.10">
    <property type="entry name" value="2-enoyl-CoA Hydratase, Chain A, domain 1"/>
    <property type="match status" value="1"/>
</dbReference>
<dbReference type="InterPro" id="IPR005151">
    <property type="entry name" value="Tail-specific_protease"/>
</dbReference>
<dbReference type="Proteomes" id="UP001199919">
    <property type="component" value="Unassembled WGS sequence"/>
</dbReference>
<dbReference type="InterPro" id="IPR036034">
    <property type="entry name" value="PDZ_sf"/>
</dbReference>
<name>A0ABS8U8I6_9SPHI</name>
<dbReference type="CDD" id="cd07561">
    <property type="entry name" value="Peptidase_S41_CPP_like"/>
    <property type="match status" value="1"/>
</dbReference>
<sequence>MKKYIYAAAFSFAVLATACKKEKNTNSEGEDDKNTPPTTGSTIEKVKDSVLLYAQEDYLWNNQLPTYSEFKPRSFTGSNELEALQNEVDALSQYAKNPSTARAYEYNRSNPGTSKYSFIDDGTTSGELGGQASGDFGFEPRFDAEGSLYIKYVYANSPAGNAGVKRGYKVTRINNRTSWNPESNSDIQFIVNSFYSSNNIKLGLQKPDGSTINIDINTASYTINPVLAYKVFAVGNKKIGYMVFNTFTSPANAQPKIDQAFTLFNSENITDLIVDFRYNGGGYVATADYLCNLIVPPAKNNQVMYTYYFNQGLQDNKYTLINKSVFDGKLTAGSFKPENNQEKFSKKGSLNLGKVVFIVSGSTASASELTINTLLPHMDVKIVGETSYGKPVGFFAIPITKYELYIPEFETRNSAGKADYYAGMAPGSTAFPGVVAEDDVAHDFGDADEQCTQRAINYITTGNYLSLANQQTKRVNAVRVLSADQTRDLGLKLERPHFKGMVTERLK</sequence>
<reference evidence="3 4" key="1">
    <citation type="submission" date="2021-12" db="EMBL/GenBank/DDBJ databases">
        <title>Mucilaginibacter roseus genome.</title>
        <authorList>
            <person name="Ferreira J.R."/>
            <person name="Newman J.D."/>
        </authorList>
    </citation>
    <scope>NUCLEOTIDE SEQUENCE [LARGE SCALE GENOMIC DNA]</scope>
    <source>
        <strain evidence="3 4">LMG 28454</strain>
    </source>
</reference>
<comment type="caution">
    <text evidence="3">The sequence shown here is derived from an EMBL/GenBank/DDBJ whole genome shotgun (WGS) entry which is preliminary data.</text>
</comment>
<evidence type="ECO:0000256" key="1">
    <source>
        <dbReference type="SAM" id="MobiDB-lite"/>
    </source>
</evidence>
<dbReference type="Gene3D" id="3.30.750.170">
    <property type="match status" value="1"/>
</dbReference>
<dbReference type="SUPFAM" id="SSF50156">
    <property type="entry name" value="PDZ domain-like"/>
    <property type="match status" value="1"/>
</dbReference>
<keyword evidence="4" id="KW-1185">Reference proteome</keyword>
<dbReference type="EMBL" id="JAJPWV010000005">
    <property type="protein sequence ID" value="MCD8742066.1"/>
    <property type="molecule type" value="Genomic_DNA"/>
</dbReference>
<dbReference type="PANTHER" id="PTHR32060:SF30">
    <property type="entry name" value="CARBOXY-TERMINAL PROCESSING PROTEASE CTPA"/>
    <property type="match status" value="1"/>
</dbReference>